<dbReference type="GO" id="GO:0046872">
    <property type="term" value="F:metal ion binding"/>
    <property type="evidence" value="ECO:0007669"/>
    <property type="project" value="InterPro"/>
</dbReference>
<gene>
    <name evidence="2" type="ORF">MGAL_10B075291</name>
</gene>
<accession>A0A8B6G373</accession>
<evidence type="ECO:0000313" key="2">
    <source>
        <dbReference type="EMBL" id="VDI58009.1"/>
    </source>
</evidence>
<name>A0A8B6G373_MYTGA</name>
<proteinExistence type="predicted"/>
<comment type="caution">
    <text evidence="2">The sequence shown here is derived from an EMBL/GenBank/DDBJ whole genome shotgun (WGS) entry which is preliminary data.</text>
</comment>
<evidence type="ECO:0000259" key="1">
    <source>
        <dbReference type="PROSITE" id="PS51416"/>
    </source>
</evidence>
<protein>
    <recommendedName>
        <fullName evidence="1">MIB/HERC2 domain-containing protein</fullName>
    </recommendedName>
</protein>
<dbReference type="GO" id="GO:0016567">
    <property type="term" value="P:protein ubiquitination"/>
    <property type="evidence" value="ECO:0007669"/>
    <property type="project" value="InterPro"/>
</dbReference>
<reference evidence="2" key="1">
    <citation type="submission" date="2018-11" db="EMBL/GenBank/DDBJ databases">
        <authorList>
            <person name="Alioto T."/>
            <person name="Alioto T."/>
        </authorList>
    </citation>
    <scope>NUCLEOTIDE SEQUENCE</scope>
</reference>
<dbReference type="OrthoDB" id="2122982at2759"/>
<sequence length="134" mass="15097">METDPLGSSIALNIKEIQNDPHVNEKLSLYSTFHGFDVLKSYPGEQIKVGLRVVRPQSWKPPSDYKFGNGREIGTIVNITESGDVTVHWDRGGHDNFEKGDNNQFDLLLFDNAQIGMKGRLKANRNYHRAGLTL</sequence>
<dbReference type="AlphaFoldDB" id="A0A8B6G373"/>
<evidence type="ECO:0000313" key="3">
    <source>
        <dbReference type="Proteomes" id="UP000596742"/>
    </source>
</evidence>
<keyword evidence="3" id="KW-1185">Reference proteome</keyword>
<organism evidence="2 3">
    <name type="scientific">Mytilus galloprovincialis</name>
    <name type="common">Mediterranean mussel</name>
    <dbReference type="NCBI Taxonomy" id="29158"/>
    <lineage>
        <taxon>Eukaryota</taxon>
        <taxon>Metazoa</taxon>
        <taxon>Spiralia</taxon>
        <taxon>Lophotrochozoa</taxon>
        <taxon>Mollusca</taxon>
        <taxon>Bivalvia</taxon>
        <taxon>Autobranchia</taxon>
        <taxon>Pteriomorphia</taxon>
        <taxon>Mytilida</taxon>
        <taxon>Mytiloidea</taxon>
        <taxon>Mytilidae</taxon>
        <taxon>Mytilinae</taxon>
        <taxon>Mytilus</taxon>
    </lineage>
</organism>
<dbReference type="EMBL" id="UYJE01007802">
    <property type="protein sequence ID" value="VDI58009.1"/>
    <property type="molecule type" value="Genomic_DNA"/>
</dbReference>
<dbReference type="Gene3D" id="2.30.30.40">
    <property type="entry name" value="SH3 Domains"/>
    <property type="match status" value="1"/>
</dbReference>
<dbReference type="PROSITE" id="PS51416">
    <property type="entry name" value="MIB_HERC2"/>
    <property type="match status" value="1"/>
</dbReference>
<feature type="domain" description="MIB/HERC2" evidence="1">
    <location>
        <begin position="39"/>
        <end position="113"/>
    </location>
</feature>
<dbReference type="Proteomes" id="UP000596742">
    <property type="component" value="Unassembled WGS sequence"/>
</dbReference>
<dbReference type="InterPro" id="IPR010606">
    <property type="entry name" value="Mib_Herc2"/>
</dbReference>
<dbReference type="GO" id="GO:0004842">
    <property type="term" value="F:ubiquitin-protein transferase activity"/>
    <property type="evidence" value="ECO:0007669"/>
    <property type="project" value="InterPro"/>
</dbReference>
<dbReference type="SUPFAM" id="SSF159034">
    <property type="entry name" value="Mib/herc2 domain-like"/>
    <property type="match status" value="1"/>
</dbReference>
<dbReference type="InterPro" id="IPR037252">
    <property type="entry name" value="Mib_Herc2_sf"/>
</dbReference>